<gene>
    <name evidence="1" type="ORF">DFK10_14080</name>
</gene>
<sequence length="54" mass="5923">MDADARTAAVGRPDGAFGWIMERPGKGGADRRAAARDILTWFGYDPTRLEEVVE</sequence>
<evidence type="ECO:0000313" key="1">
    <source>
        <dbReference type="EMBL" id="PWG16047.1"/>
    </source>
</evidence>
<protein>
    <submittedName>
        <fullName evidence="1">Uncharacterized protein</fullName>
    </submittedName>
</protein>
<evidence type="ECO:0000313" key="2">
    <source>
        <dbReference type="Proteomes" id="UP000245293"/>
    </source>
</evidence>
<comment type="caution">
    <text evidence="1">The sequence shown here is derived from an EMBL/GenBank/DDBJ whole genome shotgun (WGS) entry which is preliminary data.</text>
</comment>
<name>A0A2V1P3Q1_9RHOB</name>
<keyword evidence="2" id="KW-1185">Reference proteome</keyword>
<dbReference type="Proteomes" id="UP000245293">
    <property type="component" value="Unassembled WGS sequence"/>
</dbReference>
<dbReference type="EMBL" id="QETF01000019">
    <property type="protein sequence ID" value="PWG16047.1"/>
    <property type="molecule type" value="Genomic_DNA"/>
</dbReference>
<dbReference type="AlphaFoldDB" id="A0A2V1P3Q1"/>
<reference evidence="2" key="1">
    <citation type="submission" date="2018-05" db="EMBL/GenBank/DDBJ databases">
        <authorList>
            <person name="Du Z."/>
            <person name="Wang X."/>
        </authorList>
    </citation>
    <scope>NUCLEOTIDE SEQUENCE [LARGE SCALE GENOMIC DNA]</scope>
    <source>
        <strain evidence="2">WDS4C29</strain>
    </source>
</reference>
<organism evidence="1 2">
    <name type="scientific">Salibaculum griseiflavum</name>
    <dbReference type="NCBI Taxonomy" id="1914409"/>
    <lineage>
        <taxon>Bacteria</taxon>
        <taxon>Pseudomonadati</taxon>
        <taxon>Pseudomonadota</taxon>
        <taxon>Alphaproteobacteria</taxon>
        <taxon>Rhodobacterales</taxon>
        <taxon>Roseobacteraceae</taxon>
        <taxon>Salibaculum</taxon>
    </lineage>
</organism>
<accession>A0A2V1P3Q1</accession>
<proteinExistence type="predicted"/>